<evidence type="ECO:0000256" key="1">
    <source>
        <dbReference type="HAMAP-Rule" id="MF_00023"/>
    </source>
</evidence>
<keyword evidence="1" id="KW-0963">Cytoplasm</keyword>
<sequence length="160" mass="19051">MTKKKLRRLDTCIIAVNKRAHYEFFIEKELEAGIVLYGWEVKALRSYKANISNSYILLQNNEAYLFGSTFEPLSVASSHITCDSIRNRKLLLNRRELDFLYGSIHYKGYTIIALSLYWKNAWAKLKLAIARGKKDYDKRNDIKYREWNIQKERILKKFPY</sequence>
<dbReference type="GO" id="GO:0070929">
    <property type="term" value="P:trans-translation"/>
    <property type="evidence" value="ECO:0007669"/>
    <property type="project" value="UniProtKB-UniRule"/>
</dbReference>
<dbReference type="OrthoDB" id="9805462at2"/>
<accession>U3U2N5</accession>
<dbReference type="PANTHER" id="PTHR30308:SF2">
    <property type="entry name" value="SSRA-BINDING PROTEIN"/>
    <property type="match status" value="1"/>
</dbReference>
<dbReference type="NCBIfam" id="TIGR00086">
    <property type="entry name" value="smpB"/>
    <property type="match status" value="1"/>
</dbReference>
<dbReference type="eggNOG" id="COG0691">
    <property type="taxonomic scope" value="Bacteria"/>
</dbReference>
<dbReference type="CDD" id="cd09294">
    <property type="entry name" value="SmpB"/>
    <property type="match status" value="1"/>
</dbReference>
<dbReference type="RefSeq" id="WP_022564415.1">
    <property type="nucleotide sequence ID" value="NZ_CP010907.1"/>
</dbReference>
<reference evidence="2 3" key="1">
    <citation type="submission" date="2012-10" db="EMBL/GenBank/DDBJ databases">
        <title>Genome sequence of the symbiont of the pentatomidae stink bug Halyomorpha halys.</title>
        <authorList>
            <person name="Kobayashi H."/>
            <person name="Fujii-Muramatsu R."/>
            <person name="Takeishi K."/>
            <person name="Noda H."/>
        </authorList>
    </citation>
    <scope>NUCLEOTIDE SEQUENCE [LARGE SCALE GENOMIC DNA]</scope>
</reference>
<dbReference type="GO" id="GO:0005829">
    <property type="term" value="C:cytosol"/>
    <property type="evidence" value="ECO:0007669"/>
    <property type="project" value="TreeGrafter"/>
</dbReference>
<keyword evidence="3" id="KW-1185">Reference proteome</keyword>
<comment type="subcellular location">
    <subcellularLocation>
        <location evidence="1">Cytoplasm</location>
    </subcellularLocation>
    <text evidence="1">The tmRNA-SmpB complex associates with stalled 70S ribosomes.</text>
</comment>
<dbReference type="PROSITE" id="PS01317">
    <property type="entry name" value="SSRP"/>
    <property type="match status" value="1"/>
</dbReference>
<dbReference type="SUPFAM" id="SSF74982">
    <property type="entry name" value="Small protein B (SmpB)"/>
    <property type="match status" value="1"/>
</dbReference>
<dbReference type="GO" id="GO:0070930">
    <property type="term" value="P:trans-translation-dependent protein tagging"/>
    <property type="evidence" value="ECO:0007669"/>
    <property type="project" value="TreeGrafter"/>
</dbReference>
<comment type="function">
    <text evidence="1">Required for rescue of stalled ribosomes mediated by trans-translation. Binds to transfer-messenger RNA (tmRNA), required for stable association of tmRNA with ribosomes. tmRNA and SmpB together mimic tRNA shape, replacing the anticodon stem-loop with SmpB. tmRNA is encoded by the ssrA gene; the 2 termini fold to resemble tRNA(Ala) and it encodes a 'tag peptide', a short internal open reading frame. During trans-translation Ala-aminoacylated tmRNA acts like a tRNA, entering the A-site of stalled ribosomes, displacing the stalled mRNA. The ribosome then switches to translate the ORF on the tmRNA; the nascent peptide is terminated with the 'tag peptide' encoded by the tmRNA and targeted for degradation. The ribosome is freed to recommence translation, which seems to be the essential function of trans-translation.</text>
</comment>
<dbReference type="NCBIfam" id="NF003843">
    <property type="entry name" value="PRK05422.1"/>
    <property type="match status" value="1"/>
</dbReference>
<dbReference type="Pfam" id="PF01668">
    <property type="entry name" value="SmpB"/>
    <property type="match status" value="1"/>
</dbReference>
<dbReference type="STRING" id="1235990.BMSBPS_0051"/>
<dbReference type="AlphaFoldDB" id="U3U2N5"/>
<dbReference type="InterPro" id="IPR020081">
    <property type="entry name" value="SsrA-bd_prot_CS"/>
</dbReference>
<dbReference type="PANTHER" id="PTHR30308">
    <property type="entry name" value="TMRNA-BINDING COMPONENT OF TRANS-TRANSLATION TAGGING COMPLEX"/>
    <property type="match status" value="1"/>
</dbReference>
<evidence type="ECO:0000313" key="3">
    <source>
        <dbReference type="Proteomes" id="UP000016900"/>
    </source>
</evidence>
<dbReference type="Gene3D" id="2.40.280.10">
    <property type="match status" value="1"/>
</dbReference>
<comment type="similarity">
    <text evidence="1">Belongs to the SmpB family.</text>
</comment>
<keyword evidence="1" id="KW-0694">RNA-binding</keyword>
<dbReference type="InterPro" id="IPR000037">
    <property type="entry name" value="SsrA-bd_prot"/>
</dbReference>
<dbReference type="GO" id="GO:0003723">
    <property type="term" value="F:RNA binding"/>
    <property type="evidence" value="ECO:0007669"/>
    <property type="project" value="UniProtKB-UniRule"/>
</dbReference>
<name>U3U2N5_9GAMM</name>
<gene>
    <name evidence="1 2" type="primary">smpB</name>
    <name evidence="2" type="ORF">HHS_04260</name>
</gene>
<evidence type="ECO:0000313" key="2">
    <source>
        <dbReference type="EMBL" id="BAO00396.1"/>
    </source>
</evidence>
<dbReference type="KEGG" id="hhs:HHS_04260"/>
<organism evidence="2 3">
    <name type="scientific">Candidatus Pantoea carbekii</name>
    <dbReference type="NCBI Taxonomy" id="1235990"/>
    <lineage>
        <taxon>Bacteria</taxon>
        <taxon>Pseudomonadati</taxon>
        <taxon>Pseudomonadota</taxon>
        <taxon>Gammaproteobacteria</taxon>
        <taxon>Enterobacterales</taxon>
        <taxon>Erwiniaceae</taxon>
        <taxon>Pantoea</taxon>
    </lineage>
</organism>
<dbReference type="HAMAP" id="MF_00023">
    <property type="entry name" value="SmpB"/>
    <property type="match status" value="1"/>
</dbReference>
<proteinExistence type="inferred from homology"/>
<dbReference type="PATRIC" id="fig|1235990.3.peg.423"/>
<dbReference type="KEGG" id="pck:BMSBPS_0051"/>
<dbReference type="EMBL" id="AP012554">
    <property type="protein sequence ID" value="BAO00396.1"/>
    <property type="molecule type" value="Genomic_DNA"/>
</dbReference>
<dbReference type="Proteomes" id="UP000016900">
    <property type="component" value="Chromosome"/>
</dbReference>
<dbReference type="InterPro" id="IPR023620">
    <property type="entry name" value="SmpB"/>
</dbReference>
<protein>
    <recommendedName>
        <fullName evidence="1">SsrA-binding protein</fullName>
    </recommendedName>
    <alternativeName>
        <fullName evidence="1">Small protein B</fullName>
    </alternativeName>
</protein>